<keyword evidence="3" id="KW-1185">Reference proteome</keyword>
<dbReference type="Proteomes" id="UP000821866">
    <property type="component" value="Chromosome 10"/>
</dbReference>
<name>A0A9J6EQ18_RHIMP</name>
<reference evidence="2" key="1">
    <citation type="journal article" date="2020" name="Cell">
        <title>Large-Scale Comparative Analyses of Tick Genomes Elucidate Their Genetic Diversity and Vector Capacities.</title>
        <authorList>
            <consortium name="Tick Genome and Microbiome Consortium (TIGMIC)"/>
            <person name="Jia N."/>
            <person name="Wang J."/>
            <person name="Shi W."/>
            <person name="Du L."/>
            <person name="Sun Y."/>
            <person name="Zhan W."/>
            <person name="Jiang J.F."/>
            <person name="Wang Q."/>
            <person name="Zhang B."/>
            <person name="Ji P."/>
            <person name="Bell-Sakyi L."/>
            <person name="Cui X.M."/>
            <person name="Yuan T.T."/>
            <person name="Jiang B.G."/>
            <person name="Yang W.F."/>
            <person name="Lam T.T."/>
            <person name="Chang Q.C."/>
            <person name="Ding S.J."/>
            <person name="Wang X.J."/>
            <person name="Zhu J.G."/>
            <person name="Ruan X.D."/>
            <person name="Zhao L."/>
            <person name="Wei J.T."/>
            <person name="Ye R.Z."/>
            <person name="Que T.C."/>
            <person name="Du C.H."/>
            <person name="Zhou Y.H."/>
            <person name="Cheng J.X."/>
            <person name="Dai P.F."/>
            <person name="Guo W.B."/>
            <person name="Han X.H."/>
            <person name="Huang E.J."/>
            <person name="Li L.F."/>
            <person name="Wei W."/>
            <person name="Gao Y.C."/>
            <person name="Liu J.Z."/>
            <person name="Shao H.Z."/>
            <person name="Wang X."/>
            <person name="Wang C.C."/>
            <person name="Yang T.C."/>
            <person name="Huo Q.B."/>
            <person name="Li W."/>
            <person name="Chen H.Y."/>
            <person name="Chen S.E."/>
            <person name="Zhou L.G."/>
            <person name="Ni X.B."/>
            <person name="Tian J.H."/>
            <person name="Sheng Y."/>
            <person name="Liu T."/>
            <person name="Pan Y.S."/>
            <person name="Xia L.Y."/>
            <person name="Li J."/>
            <person name="Zhao F."/>
            <person name="Cao W.C."/>
        </authorList>
    </citation>
    <scope>NUCLEOTIDE SEQUENCE</scope>
    <source>
        <strain evidence="2">Rmic-2018</strain>
    </source>
</reference>
<gene>
    <name evidence="2" type="ORF">HPB51_000656</name>
</gene>
<proteinExistence type="predicted"/>
<feature type="domain" description="Endonuclease/exonuclease/phosphatase" evidence="1">
    <location>
        <begin position="30"/>
        <end position="97"/>
    </location>
</feature>
<comment type="caution">
    <text evidence="2">The sequence shown here is derived from an EMBL/GenBank/DDBJ whole genome shotgun (WGS) entry which is preliminary data.</text>
</comment>
<dbReference type="AlphaFoldDB" id="A0A9J6EQ18"/>
<reference evidence="2" key="2">
    <citation type="submission" date="2021-09" db="EMBL/GenBank/DDBJ databases">
        <authorList>
            <person name="Jia N."/>
            <person name="Wang J."/>
            <person name="Shi W."/>
            <person name="Du L."/>
            <person name="Sun Y."/>
            <person name="Zhan W."/>
            <person name="Jiang J."/>
            <person name="Wang Q."/>
            <person name="Zhang B."/>
            <person name="Ji P."/>
            <person name="Sakyi L.B."/>
            <person name="Cui X."/>
            <person name="Yuan T."/>
            <person name="Jiang B."/>
            <person name="Yang W."/>
            <person name="Lam T.T.-Y."/>
            <person name="Chang Q."/>
            <person name="Ding S."/>
            <person name="Wang X."/>
            <person name="Zhu J."/>
            <person name="Ruan X."/>
            <person name="Zhao L."/>
            <person name="Wei J."/>
            <person name="Que T."/>
            <person name="Du C."/>
            <person name="Cheng J."/>
            <person name="Dai P."/>
            <person name="Han X."/>
            <person name="Huang E."/>
            <person name="Gao Y."/>
            <person name="Liu J."/>
            <person name="Shao H."/>
            <person name="Ye R."/>
            <person name="Li L."/>
            <person name="Wei W."/>
            <person name="Wang X."/>
            <person name="Wang C."/>
            <person name="Huo Q."/>
            <person name="Li W."/>
            <person name="Guo W."/>
            <person name="Chen H."/>
            <person name="Chen S."/>
            <person name="Zhou L."/>
            <person name="Zhou L."/>
            <person name="Ni X."/>
            <person name="Tian J."/>
            <person name="Zhou Y."/>
            <person name="Sheng Y."/>
            <person name="Liu T."/>
            <person name="Pan Y."/>
            <person name="Xia L."/>
            <person name="Li J."/>
            <person name="Zhao F."/>
            <person name="Cao W."/>
        </authorList>
    </citation>
    <scope>NUCLEOTIDE SEQUENCE</scope>
    <source>
        <strain evidence="2">Rmic-2018</strain>
        <tissue evidence="2">Larvae</tissue>
    </source>
</reference>
<evidence type="ECO:0000259" key="1">
    <source>
        <dbReference type="Pfam" id="PF14529"/>
    </source>
</evidence>
<sequence length="108" mass="12392">MATEPHRRCTPSCERNSLRTTIGRRKQEPILLANIYSNPTHWQQKFKAQLHKTTMTNPNGMLVVCGDLNAPHKDLRYNCTSAKRSNLLEEASNARFVLYTDPGNPRRI</sequence>
<dbReference type="Pfam" id="PF14529">
    <property type="entry name" value="Exo_endo_phos_2"/>
    <property type="match status" value="1"/>
</dbReference>
<evidence type="ECO:0000313" key="2">
    <source>
        <dbReference type="EMBL" id="KAH8036470.1"/>
    </source>
</evidence>
<dbReference type="InterPro" id="IPR005135">
    <property type="entry name" value="Endo/exonuclease/phosphatase"/>
</dbReference>
<accession>A0A9J6EQ18</accession>
<evidence type="ECO:0000313" key="3">
    <source>
        <dbReference type="Proteomes" id="UP000821866"/>
    </source>
</evidence>
<dbReference type="SUPFAM" id="SSF56219">
    <property type="entry name" value="DNase I-like"/>
    <property type="match status" value="1"/>
</dbReference>
<dbReference type="Gene3D" id="3.60.10.10">
    <property type="entry name" value="Endonuclease/exonuclease/phosphatase"/>
    <property type="match status" value="1"/>
</dbReference>
<protein>
    <recommendedName>
        <fullName evidence="1">Endonuclease/exonuclease/phosphatase domain-containing protein</fullName>
    </recommendedName>
</protein>
<dbReference type="InterPro" id="IPR036691">
    <property type="entry name" value="Endo/exonu/phosph_ase_sf"/>
</dbReference>
<dbReference type="EMBL" id="JABSTU010000002">
    <property type="protein sequence ID" value="KAH8036470.1"/>
    <property type="molecule type" value="Genomic_DNA"/>
</dbReference>
<organism evidence="2 3">
    <name type="scientific">Rhipicephalus microplus</name>
    <name type="common">Cattle tick</name>
    <name type="synonym">Boophilus microplus</name>
    <dbReference type="NCBI Taxonomy" id="6941"/>
    <lineage>
        <taxon>Eukaryota</taxon>
        <taxon>Metazoa</taxon>
        <taxon>Ecdysozoa</taxon>
        <taxon>Arthropoda</taxon>
        <taxon>Chelicerata</taxon>
        <taxon>Arachnida</taxon>
        <taxon>Acari</taxon>
        <taxon>Parasitiformes</taxon>
        <taxon>Ixodida</taxon>
        <taxon>Ixodoidea</taxon>
        <taxon>Ixodidae</taxon>
        <taxon>Rhipicephalinae</taxon>
        <taxon>Rhipicephalus</taxon>
        <taxon>Boophilus</taxon>
    </lineage>
</organism>
<dbReference type="GO" id="GO:0003824">
    <property type="term" value="F:catalytic activity"/>
    <property type="evidence" value="ECO:0007669"/>
    <property type="project" value="InterPro"/>
</dbReference>